<proteinExistence type="predicted"/>
<dbReference type="EMBL" id="JAWJWF010000046">
    <property type="protein sequence ID" value="KAK6623897.1"/>
    <property type="molecule type" value="Genomic_DNA"/>
</dbReference>
<sequence>MEVLFPSRYSLDGTKNQEPKKRSEFDRDRSFRYKKLHADFSYVSEGTAHIDARESFDEGQQNGLETGDQKPDQDQLRSRVLSKSKTTGDDTDTDRYKKKCRSNLLNSLLSTYFEYAKDDQHGRDDVELGLPYGHPPFLDRERGSIGHLKYLQRRGVCKVSAGCHLTGRYLLRDRVYQSDEPWHLLIVFAWSDGQNLAFGKKSTDHLLILIFLQFVYHVGLFWVSNLETREREVTINHRLLSNIRELLKLITYVLGIYLHKHGRAGRHGGGGGKHGGTGGKHGGRAGARAGARRAARAARVGGTGGKHGGTGGKHGGTGGKHGGSAGKHGGTGGKHGGTGGKHGGTGGKHGGGTGSGTSKASGTHFGMQQA</sequence>
<feature type="compositionally biased region" description="Gly residues" evidence="1">
    <location>
        <begin position="267"/>
        <end position="280"/>
    </location>
</feature>
<reference evidence="2 3" key="1">
    <citation type="submission" date="2023-09" db="EMBL/GenBank/DDBJ databases">
        <title>Genomes of two closely related lineages of the louse Polyplax serrata with different host specificities.</title>
        <authorList>
            <person name="Martinu J."/>
            <person name="Tarabai H."/>
            <person name="Stefka J."/>
            <person name="Hypsa V."/>
        </authorList>
    </citation>
    <scope>NUCLEOTIDE SEQUENCE [LARGE SCALE GENOMIC DNA]</scope>
    <source>
        <strain evidence="2">98ZLc_SE</strain>
    </source>
</reference>
<keyword evidence="3" id="KW-1185">Reference proteome</keyword>
<feature type="region of interest" description="Disordered" evidence="1">
    <location>
        <begin position="1"/>
        <end position="28"/>
    </location>
</feature>
<feature type="region of interest" description="Disordered" evidence="1">
    <location>
        <begin position="264"/>
        <end position="370"/>
    </location>
</feature>
<comment type="caution">
    <text evidence="2">The sequence shown here is derived from an EMBL/GenBank/DDBJ whole genome shotgun (WGS) entry which is preliminary data.</text>
</comment>
<feature type="region of interest" description="Disordered" evidence="1">
    <location>
        <begin position="51"/>
        <end position="95"/>
    </location>
</feature>
<organism evidence="2 3">
    <name type="scientific">Polyplax serrata</name>
    <name type="common">Common mouse louse</name>
    <dbReference type="NCBI Taxonomy" id="468196"/>
    <lineage>
        <taxon>Eukaryota</taxon>
        <taxon>Metazoa</taxon>
        <taxon>Ecdysozoa</taxon>
        <taxon>Arthropoda</taxon>
        <taxon>Hexapoda</taxon>
        <taxon>Insecta</taxon>
        <taxon>Pterygota</taxon>
        <taxon>Neoptera</taxon>
        <taxon>Paraneoptera</taxon>
        <taxon>Psocodea</taxon>
        <taxon>Troctomorpha</taxon>
        <taxon>Phthiraptera</taxon>
        <taxon>Anoplura</taxon>
        <taxon>Polyplacidae</taxon>
        <taxon>Polyplax</taxon>
    </lineage>
</organism>
<feature type="compositionally biased region" description="Basic and acidic residues" evidence="1">
    <location>
        <begin position="15"/>
        <end position="28"/>
    </location>
</feature>
<dbReference type="Proteomes" id="UP001359485">
    <property type="component" value="Unassembled WGS sequence"/>
</dbReference>
<gene>
    <name evidence="2" type="ORF">RUM44_010753</name>
</gene>
<feature type="compositionally biased region" description="Basic and acidic residues" evidence="1">
    <location>
        <begin position="67"/>
        <end position="77"/>
    </location>
</feature>
<evidence type="ECO:0000313" key="2">
    <source>
        <dbReference type="EMBL" id="KAK6623897.1"/>
    </source>
</evidence>
<accession>A0ABR1ANT0</accession>
<name>A0ABR1ANT0_POLSC</name>
<evidence type="ECO:0000256" key="1">
    <source>
        <dbReference type="SAM" id="MobiDB-lite"/>
    </source>
</evidence>
<feature type="compositionally biased region" description="Gly residues" evidence="1">
    <location>
        <begin position="301"/>
        <end position="355"/>
    </location>
</feature>
<evidence type="ECO:0000313" key="3">
    <source>
        <dbReference type="Proteomes" id="UP001359485"/>
    </source>
</evidence>
<protein>
    <submittedName>
        <fullName evidence="2">Uncharacterized protein</fullName>
    </submittedName>
</protein>